<evidence type="ECO:0000313" key="2">
    <source>
        <dbReference type="EMBL" id="MPN20066.1"/>
    </source>
</evidence>
<reference evidence="2" key="1">
    <citation type="submission" date="2019-08" db="EMBL/GenBank/DDBJ databases">
        <authorList>
            <person name="Kucharzyk K."/>
            <person name="Murdoch R.W."/>
            <person name="Higgins S."/>
            <person name="Loffler F."/>
        </authorList>
    </citation>
    <scope>NUCLEOTIDE SEQUENCE</scope>
</reference>
<feature type="region of interest" description="Disordered" evidence="1">
    <location>
        <begin position="1"/>
        <end position="29"/>
    </location>
</feature>
<dbReference type="EMBL" id="VSSQ01067724">
    <property type="protein sequence ID" value="MPN20066.1"/>
    <property type="molecule type" value="Genomic_DNA"/>
</dbReference>
<sequence>MKEALEPPGRGKINHPRNTGRKHDPKEQKTRGDCALILLLNQHGDCDNPHPSDIKRQQRKFCKEYHPRKQRVNGNHAQGNRRRIFRLKIA</sequence>
<name>A0A645G1M4_9ZZZZ</name>
<comment type="caution">
    <text evidence="2">The sequence shown here is derived from an EMBL/GenBank/DDBJ whole genome shotgun (WGS) entry which is preliminary data.</text>
</comment>
<accession>A0A645G1M4</accession>
<dbReference type="AlphaFoldDB" id="A0A645G1M4"/>
<protein>
    <submittedName>
        <fullName evidence="2">Uncharacterized protein</fullName>
    </submittedName>
</protein>
<gene>
    <name evidence="2" type="ORF">SDC9_167442</name>
</gene>
<evidence type="ECO:0000256" key="1">
    <source>
        <dbReference type="SAM" id="MobiDB-lite"/>
    </source>
</evidence>
<proteinExistence type="predicted"/>
<organism evidence="2">
    <name type="scientific">bioreactor metagenome</name>
    <dbReference type="NCBI Taxonomy" id="1076179"/>
    <lineage>
        <taxon>unclassified sequences</taxon>
        <taxon>metagenomes</taxon>
        <taxon>ecological metagenomes</taxon>
    </lineage>
</organism>